<reference evidence="2 3" key="1">
    <citation type="journal article" date="2019" name="PLoS ONE">
        <title>Comparative genome analysis indicates high evolutionary potential of pathogenicity genes in Colletotrichum tanaceti.</title>
        <authorList>
            <person name="Lelwala R.V."/>
            <person name="Korhonen P.K."/>
            <person name="Young N.D."/>
            <person name="Scott J.B."/>
            <person name="Ades P.A."/>
            <person name="Gasser R.B."/>
            <person name="Taylor P.W.J."/>
        </authorList>
    </citation>
    <scope>NUCLEOTIDE SEQUENCE [LARGE SCALE GENOMIC DNA]</scope>
    <source>
        <strain evidence="2">BRIP57314</strain>
    </source>
</reference>
<dbReference type="AlphaFoldDB" id="A0A4U6XJ76"/>
<gene>
    <name evidence="2" type="ORF">CTA1_6684</name>
</gene>
<evidence type="ECO:0000313" key="2">
    <source>
        <dbReference type="EMBL" id="TKW54167.1"/>
    </source>
</evidence>
<comment type="caution">
    <text evidence="2">The sequence shown here is derived from an EMBL/GenBank/DDBJ whole genome shotgun (WGS) entry which is preliminary data.</text>
</comment>
<keyword evidence="3" id="KW-1185">Reference proteome</keyword>
<protein>
    <submittedName>
        <fullName evidence="2">Uncharacterized protein</fullName>
    </submittedName>
</protein>
<accession>A0A4U6XJ76</accession>
<name>A0A4U6XJ76_9PEZI</name>
<dbReference type="EMBL" id="PJEX01000151">
    <property type="protein sequence ID" value="TKW54167.1"/>
    <property type="molecule type" value="Genomic_DNA"/>
</dbReference>
<evidence type="ECO:0000256" key="1">
    <source>
        <dbReference type="SAM" id="MobiDB-lite"/>
    </source>
</evidence>
<feature type="region of interest" description="Disordered" evidence="1">
    <location>
        <begin position="1"/>
        <end position="23"/>
    </location>
</feature>
<organism evidence="2 3">
    <name type="scientific">Colletotrichum tanaceti</name>
    <dbReference type="NCBI Taxonomy" id="1306861"/>
    <lineage>
        <taxon>Eukaryota</taxon>
        <taxon>Fungi</taxon>
        <taxon>Dikarya</taxon>
        <taxon>Ascomycota</taxon>
        <taxon>Pezizomycotina</taxon>
        <taxon>Sordariomycetes</taxon>
        <taxon>Hypocreomycetidae</taxon>
        <taxon>Glomerellales</taxon>
        <taxon>Glomerellaceae</taxon>
        <taxon>Colletotrichum</taxon>
        <taxon>Colletotrichum destructivum species complex</taxon>
    </lineage>
</organism>
<sequence>MRPLLPPLPPPPPPPPTPPVMPRHRIETEADVAAELSHLRKVVYIYANPGIVLCDALPLASPREA</sequence>
<dbReference type="Proteomes" id="UP000310108">
    <property type="component" value="Unassembled WGS sequence"/>
</dbReference>
<proteinExistence type="predicted"/>
<feature type="compositionally biased region" description="Pro residues" evidence="1">
    <location>
        <begin position="1"/>
        <end position="21"/>
    </location>
</feature>
<evidence type="ECO:0000313" key="3">
    <source>
        <dbReference type="Proteomes" id="UP000310108"/>
    </source>
</evidence>